<sequence length="715" mass="78867">RVNADTPPFTIYVEQSGKTITYTWSRQATCNGTPPPTTTPPTTVTVTPPTTVTVTPPTTVTVTPPVTTTLGGALTMLPPTYNCATGNIIFNTSGGNGTTIRFKAAGITDWTTNPSQYLDQGSRVNADTPPFTIYVEQSGKTITYTWSRQATCNGTPPPITTPPTTVTTTPPTTPPPPTPSTSGYYGYRGDNFNYESLPAADPSSDPFPVFETDKIKVTLALRDQSSTSSAPGMGGAVYQIYNKQRPGHTLVYNALVWKGEDQGIPRNGPPNQIFTGQGLSECLYQMPRPYFGLSETNEPPENPSLGYNPNEVGDDHGNSGRLLKYGKAGNTKFYTEMTPMLYGQVRAPANEVLMKKWGEVKDRALILNYETTFNRSANERVVTKGQESPCLYVNNLRIFKYYNGDNPYSGDGITTFVAPTSSNGNASSPNSPNGQRAGGLYVTEPWVGLFGEDGYGIALMLKDNIRSFIGYWGDGGGNYAQPNKGGSYGYIAHAMNEMLDMNIKWRHRTEVIVGTVDEIRAYVYANSYRPADKPSFKFNTAGREGWSLNSGDGDDRHTWDEPYTGRPRNGWKVYFSAGSNAVISSPGATWKASLFNKIYIRMAYTGDEKQWSLRFRRNRQKGDGKLDFSGHHGNEESARYPDGTSDRPEQVKMFPVIGDGQFRTYEIDLSKNPEWRNVINEIYLKPHAVDGKYQYREGEFAIIDWIDTNPNGPSN</sequence>
<feature type="region of interest" description="Disordered" evidence="1">
    <location>
        <begin position="152"/>
        <end position="178"/>
    </location>
</feature>
<evidence type="ECO:0000256" key="1">
    <source>
        <dbReference type="SAM" id="MobiDB-lite"/>
    </source>
</evidence>
<feature type="region of interest" description="Disordered" evidence="1">
    <location>
        <begin position="290"/>
        <end position="320"/>
    </location>
</feature>
<proteinExistence type="predicted"/>
<evidence type="ECO:0000313" key="2">
    <source>
        <dbReference type="EMBL" id="MBC3793276.1"/>
    </source>
</evidence>
<reference evidence="2 3" key="1">
    <citation type="submission" date="2019-06" db="EMBL/GenBank/DDBJ databases">
        <title>Spirosoma utsteinense sp. nov. isolated from Antarctic ice-free soils.</title>
        <authorList>
            <person name="Tahon G."/>
        </authorList>
    </citation>
    <scope>NUCLEOTIDE SEQUENCE [LARGE SCALE GENOMIC DNA]</scope>
    <source>
        <strain evidence="2 3">LMG 31447</strain>
    </source>
</reference>
<feature type="non-terminal residue" evidence="2">
    <location>
        <position position="1"/>
    </location>
</feature>
<dbReference type="EMBL" id="VFIA01000025">
    <property type="protein sequence ID" value="MBC3793276.1"/>
    <property type="molecule type" value="Genomic_DNA"/>
</dbReference>
<feature type="region of interest" description="Disordered" evidence="1">
    <location>
        <begin position="622"/>
        <end position="648"/>
    </location>
</feature>
<dbReference type="Proteomes" id="UP000700732">
    <property type="component" value="Unassembled WGS sequence"/>
</dbReference>
<accession>A0ABR6W9M7</accession>
<organism evidence="2 3">
    <name type="scientific">Spirosoma utsteinense</name>
    <dbReference type="NCBI Taxonomy" id="2585773"/>
    <lineage>
        <taxon>Bacteria</taxon>
        <taxon>Pseudomonadati</taxon>
        <taxon>Bacteroidota</taxon>
        <taxon>Cytophagia</taxon>
        <taxon>Cytophagales</taxon>
        <taxon>Cytophagaceae</taxon>
        <taxon>Spirosoma</taxon>
    </lineage>
</organism>
<gene>
    <name evidence="2" type="ORF">FH603_3794</name>
</gene>
<protein>
    <submittedName>
        <fullName evidence="2">Uncharacterized protein</fullName>
    </submittedName>
</protein>
<name>A0ABR6W9M7_9BACT</name>
<evidence type="ECO:0000313" key="3">
    <source>
        <dbReference type="Proteomes" id="UP000700732"/>
    </source>
</evidence>
<comment type="caution">
    <text evidence="2">The sequence shown here is derived from an EMBL/GenBank/DDBJ whole genome shotgun (WGS) entry which is preliminary data.</text>
</comment>
<keyword evidence="3" id="KW-1185">Reference proteome</keyword>